<evidence type="ECO:0000313" key="1">
    <source>
        <dbReference type="EMBL" id="TDQ37671.1"/>
    </source>
</evidence>
<dbReference type="OrthoDB" id="9791274at2"/>
<dbReference type="GO" id="GO:0008168">
    <property type="term" value="F:methyltransferase activity"/>
    <property type="evidence" value="ECO:0007669"/>
    <property type="project" value="UniProtKB-KW"/>
</dbReference>
<name>A0A4R6TW54_9BACI</name>
<dbReference type="Gene3D" id="3.40.50.150">
    <property type="entry name" value="Vaccinia Virus protein VP39"/>
    <property type="match status" value="1"/>
</dbReference>
<sequence length="268" mass="31133">MAAGNFGDVVKHMVLLELVSLMVKDPQRKTSHFKYFETHGSEIEHAKLLSKSLGAIKLNELYNNQNGKFLIFGYQNDYLRLMKSYFGSLPITYPGSWYQVYRLLNDLNTNISINVCENDKIVSVPTLKEINDRNINVDYHDSDGLEKLKDHIKTKDLDLVFVDPYYTAEKTDKNLVFQITNLLDTNNIPYVIWFPRYTRKFRFCFIEDLKPELKCNMIEVTNKPPNKSSRNMLSSCMLFSANLVKYIEPIKKNISFLGCLGLGWEVKK</sequence>
<reference evidence="1 2" key="1">
    <citation type="submission" date="2019-03" db="EMBL/GenBank/DDBJ databases">
        <title>Genomic Encyclopedia of Type Strains, Phase IV (KMG-IV): sequencing the most valuable type-strain genomes for metagenomic binning, comparative biology and taxonomic classification.</title>
        <authorList>
            <person name="Goeker M."/>
        </authorList>
    </citation>
    <scope>NUCLEOTIDE SEQUENCE [LARGE SCALE GENOMIC DNA]</scope>
    <source>
        <strain evidence="1 2">DSM 28697</strain>
    </source>
</reference>
<dbReference type="SUPFAM" id="SSF53335">
    <property type="entry name" value="S-adenosyl-L-methionine-dependent methyltransferases"/>
    <property type="match status" value="1"/>
</dbReference>
<accession>A0A4R6TW54</accession>
<keyword evidence="1" id="KW-0489">Methyltransferase</keyword>
<evidence type="ECO:0000313" key="2">
    <source>
        <dbReference type="Proteomes" id="UP000295632"/>
    </source>
</evidence>
<organism evidence="1 2">
    <name type="scientific">Aureibacillus halotolerans</name>
    <dbReference type="NCBI Taxonomy" id="1508390"/>
    <lineage>
        <taxon>Bacteria</taxon>
        <taxon>Bacillati</taxon>
        <taxon>Bacillota</taxon>
        <taxon>Bacilli</taxon>
        <taxon>Bacillales</taxon>
        <taxon>Bacillaceae</taxon>
        <taxon>Aureibacillus</taxon>
    </lineage>
</organism>
<proteinExistence type="predicted"/>
<dbReference type="AlphaFoldDB" id="A0A4R6TW54"/>
<dbReference type="InterPro" id="IPR029063">
    <property type="entry name" value="SAM-dependent_MTases_sf"/>
</dbReference>
<dbReference type="EMBL" id="SNYJ01000012">
    <property type="protein sequence ID" value="TDQ37671.1"/>
    <property type="molecule type" value="Genomic_DNA"/>
</dbReference>
<dbReference type="GO" id="GO:0032259">
    <property type="term" value="P:methylation"/>
    <property type="evidence" value="ECO:0007669"/>
    <property type="project" value="UniProtKB-KW"/>
</dbReference>
<protein>
    <submittedName>
        <fullName evidence="1">23S rRNA A2030 N6-methylase RlmJ</fullName>
    </submittedName>
</protein>
<keyword evidence="2" id="KW-1185">Reference proteome</keyword>
<comment type="caution">
    <text evidence="1">The sequence shown here is derived from an EMBL/GenBank/DDBJ whole genome shotgun (WGS) entry which is preliminary data.</text>
</comment>
<keyword evidence="1" id="KW-0808">Transferase</keyword>
<gene>
    <name evidence="1" type="ORF">EV213_11231</name>
</gene>
<dbReference type="Proteomes" id="UP000295632">
    <property type="component" value="Unassembled WGS sequence"/>
</dbReference>
<dbReference type="RefSeq" id="WP_133581139.1">
    <property type="nucleotide sequence ID" value="NZ_SNYJ01000012.1"/>
</dbReference>